<evidence type="ECO:0000313" key="3">
    <source>
        <dbReference type="Proteomes" id="UP000197535"/>
    </source>
</evidence>
<dbReference type="Proteomes" id="UP000197535">
    <property type="component" value="Unassembled WGS sequence"/>
</dbReference>
<dbReference type="OrthoDB" id="9135829at2"/>
<dbReference type="EMBL" id="LSTO01000001">
    <property type="protein sequence ID" value="OWW22219.1"/>
    <property type="molecule type" value="Genomic_DNA"/>
</dbReference>
<gene>
    <name evidence="2" type="ORF">AYR66_24685</name>
</gene>
<evidence type="ECO:0000313" key="2">
    <source>
        <dbReference type="EMBL" id="OWW22219.1"/>
    </source>
</evidence>
<evidence type="ECO:0000256" key="1">
    <source>
        <dbReference type="SAM" id="MobiDB-lite"/>
    </source>
</evidence>
<sequence length="66" mass="6479">MPASPSTGTPGEQPKHLKPGDDAMPGTPGTGEDLCEDCGGTGIRKDGSECPTCEGTGRVIHGIGGG</sequence>
<feature type="compositionally biased region" description="Polar residues" evidence="1">
    <location>
        <begin position="1"/>
        <end position="10"/>
    </location>
</feature>
<organism evidence="2 3">
    <name type="scientific">Noviherbaspirillum denitrificans</name>
    <dbReference type="NCBI Taxonomy" id="1968433"/>
    <lineage>
        <taxon>Bacteria</taxon>
        <taxon>Pseudomonadati</taxon>
        <taxon>Pseudomonadota</taxon>
        <taxon>Betaproteobacteria</taxon>
        <taxon>Burkholderiales</taxon>
        <taxon>Oxalobacteraceae</taxon>
        <taxon>Noviherbaspirillum</taxon>
    </lineage>
</organism>
<accession>A0A254THV5</accession>
<dbReference type="RefSeq" id="WP_088709043.1">
    <property type="nucleotide sequence ID" value="NZ_LSTO01000001.1"/>
</dbReference>
<keyword evidence="3" id="KW-1185">Reference proteome</keyword>
<dbReference type="Gene3D" id="6.20.20.10">
    <property type="match status" value="1"/>
</dbReference>
<reference evidence="2 3" key="1">
    <citation type="submission" date="2016-02" db="EMBL/GenBank/DDBJ databases">
        <authorList>
            <person name="Wen L."/>
            <person name="He K."/>
            <person name="Yang H."/>
        </authorList>
    </citation>
    <scope>NUCLEOTIDE SEQUENCE [LARGE SCALE GENOMIC DNA]</scope>
    <source>
        <strain evidence="2 3">TSA40</strain>
    </source>
</reference>
<dbReference type="AlphaFoldDB" id="A0A254THV5"/>
<name>A0A254THV5_9BURK</name>
<feature type="region of interest" description="Disordered" evidence="1">
    <location>
        <begin position="1"/>
        <end position="32"/>
    </location>
</feature>
<protein>
    <submittedName>
        <fullName evidence="2">Uncharacterized protein</fullName>
    </submittedName>
</protein>
<comment type="caution">
    <text evidence="2">The sequence shown here is derived from an EMBL/GenBank/DDBJ whole genome shotgun (WGS) entry which is preliminary data.</text>
</comment>
<proteinExistence type="predicted"/>